<name>A0A9P5D736_9HYPO</name>
<dbReference type="InterPro" id="IPR014044">
    <property type="entry name" value="CAP_dom"/>
</dbReference>
<evidence type="ECO:0000259" key="2">
    <source>
        <dbReference type="SMART" id="SM00198"/>
    </source>
</evidence>
<evidence type="ECO:0000256" key="1">
    <source>
        <dbReference type="SAM" id="SignalP"/>
    </source>
</evidence>
<feature type="chain" id="PRO_5040124629" evidence="1">
    <location>
        <begin position="18"/>
        <end position="189"/>
    </location>
</feature>
<dbReference type="AlphaFoldDB" id="A0A9P5D736"/>
<dbReference type="PRINTS" id="PR00837">
    <property type="entry name" value="V5TPXLIKE"/>
</dbReference>
<proteinExistence type="predicted"/>
<dbReference type="PANTHER" id="PTHR10334">
    <property type="entry name" value="CYSTEINE-RICH SECRETORY PROTEIN-RELATED"/>
    <property type="match status" value="1"/>
</dbReference>
<dbReference type="RefSeq" id="XP_035324863.1">
    <property type="nucleotide sequence ID" value="XM_035463439.1"/>
</dbReference>
<dbReference type="PROSITE" id="PS01009">
    <property type="entry name" value="CRISP_1"/>
    <property type="match status" value="1"/>
</dbReference>
<sequence>MFSLKTLLVSMVVAGMASPIADVENRALNPGTFVNDMLNAHNYYRRQHGVSDVTWSADGAAYAQKKANSCIFGHQNPVSGFGENIFSSSIGGGSTFYDPVNAWGQERSSYNWNSPGFSMSAGHFTQLVWASTHQIGCAWKDCGDGGGDGTHAFGAYVVCKYAPPGNVEGGYKTNVLPQRSGRPTDKAHP</sequence>
<feature type="domain" description="SCP" evidence="2">
    <location>
        <begin position="32"/>
        <end position="169"/>
    </location>
</feature>
<dbReference type="Proteomes" id="UP000749293">
    <property type="component" value="Unassembled WGS sequence"/>
</dbReference>
<dbReference type="InterPro" id="IPR035940">
    <property type="entry name" value="CAP_sf"/>
</dbReference>
<dbReference type="InterPro" id="IPR018244">
    <property type="entry name" value="Allrgn_V5/Tpx1_CS"/>
</dbReference>
<feature type="signal peptide" evidence="1">
    <location>
        <begin position="1"/>
        <end position="17"/>
    </location>
</feature>
<comment type="caution">
    <text evidence="3">The sequence shown here is derived from an EMBL/GenBank/DDBJ whole genome shotgun (WGS) entry which is preliminary data.</text>
</comment>
<protein>
    <submittedName>
        <fullName evidence="3">SCP protein</fullName>
    </submittedName>
</protein>
<gene>
    <name evidence="3" type="ORF">GMORB2_1457</name>
</gene>
<dbReference type="InterPro" id="IPR002413">
    <property type="entry name" value="V5_allergen-like"/>
</dbReference>
<dbReference type="Pfam" id="PF00188">
    <property type="entry name" value="CAP"/>
    <property type="match status" value="1"/>
</dbReference>
<dbReference type="SMART" id="SM00198">
    <property type="entry name" value="SCP"/>
    <property type="match status" value="1"/>
</dbReference>
<reference evidence="3" key="1">
    <citation type="submission" date="2020-03" db="EMBL/GenBank/DDBJ databases">
        <title>Site-based positive gene gene selection in Geosmithia morbida across the United States reveals a broad range of putative effectors and factors for local host and environmental adapation.</title>
        <authorList>
            <person name="Onufrak A."/>
            <person name="Murdoch R.W."/>
            <person name="Gazis R."/>
            <person name="Huff M."/>
            <person name="Staton M."/>
            <person name="Klingeman W."/>
            <person name="Hadziabdic D."/>
        </authorList>
    </citation>
    <scope>NUCLEOTIDE SEQUENCE</scope>
    <source>
        <strain evidence="3">1262</strain>
    </source>
</reference>
<dbReference type="OrthoDB" id="337038at2759"/>
<dbReference type="EMBL" id="JAANYQ010000002">
    <property type="protein sequence ID" value="KAF4126211.1"/>
    <property type="molecule type" value="Genomic_DNA"/>
</dbReference>
<dbReference type="InterPro" id="IPR001283">
    <property type="entry name" value="CRISP-related"/>
</dbReference>
<dbReference type="SUPFAM" id="SSF55797">
    <property type="entry name" value="PR-1-like"/>
    <property type="match status" value="1"/>
</dbReference>
<organism evidence="3 4">
    <name type="scientific">Geosmithia morbida</name>
    <dbReference type="NCBI Taxonomy" id="1094350"/>
    <lineage>
        <taxon>Eukaryota</taxon>
        <taxon>Fungi</taxon>
        <taxon>Dikarya</taxon>
        <taxon>Ascomycota</taxon>
        <taxon>Pezizomycotina</taxon>
        <taxon>Sordariomycetes</taxon>
        <taxon>Hypocreomycetidae</taxon>
        <taxon>Hypocreales</taxon>
        <taxon>Bionectriaceae</taxon>
        <taxon>Geosmithia</taxon>
    </lineage>
</organism>
<accession>A0A9P5D736</accession>
<dbReference type="PRINTS" id="PR00838">
    <property type="entry name" value="V5ALLERGEN"/>
</dbReference>
<dbReference type="Gene3D" id="3.40.33.10">
    <property type="entry name" value="CAP"/>
    <property type="match status" value="1"/>
</dbReference>
<keyword evidence="1" id="KW-0732">Signal</keyword>
<dbReference type="GO" id="GO:0005576">
    <property type="term" value="C:extracellular region"/>
    <property type="evidence" value="ECO:0007669"/>
    <property type="project" value="InterPro"/>
</dbReference>
<keyword evidence="4" id="KW-1185">Reference proteome</keyword>
<evidence type="ECO:0000313" key="4">
    <source>
        <dbReference type="Proteomes" id="UP000749293"/>
    </source>
</evidence>
<evidence type="ECO:0000313" key="3">
    <source>
        <dbReference type="EMBL" id="KAF4126211.1"/>
    </source>
</evidence>
<dbReference type="GeneID" id="55967687"/>